<proteinExistence type="predicted"/>
<evidence type="ECO:0000256" key="2">
    <source>
        <dbReference type="ARBA" id="ARBA00023276"/>
    </source>
</evidence>
<dbReference type="Proteomes" id="UP000580043">
    <property type="component" value="Unassembled WGS sequence"/>
</dbReference>
<dbReference type="SUPFAM" id="SSF110296">
    <property type="entry name" value="Oligoxyloglucan reducing end-specific cellobiohydrolase"/>
    <property type="match status" value="1"/>
</dbReference>
<accession>A0A848GC98</accession>
<reference evidence="4 5" key="1">
    <citation type="submission" date="2020-04" db="EMBL/GenBank/DDBJ databases">
        <title>Zoogloea sp. G-4-1-14 isolated from soil.</title>
        <authorList>
            <person name="Dahal R.H."/>
        </authorList>
    </citation>
    <scope>NUCLEOTIDE SEQUENCE [LARGE SCALE GENOMIC DNA]</scope>
    <source>
        <strain evidence="4 5">G-4-1-14</strain>
    </source>
</reference>
<dbReference type="InterPro" id="IPR028203">
    <property type="entry name" value="PSII_CF48-like_dom"/>
</dbReference>
<dbReference type="GO" id="GO:0009523">
    <property type="term" value="C:photosystem II"/>
    <property type="evidence" value="ECO:0007669"/>
    <property type="project" value="UniProtKB-KW"/>
</dbReference>
<dbReference type="PANTHER" id="PTHR47199:SF2">
    <property type="entry name" value="PHOTOSYSTEM II STABILITY_ASSEMBLY FACTOR HCF136, CHLOROPLASTIC"/>
    <property type="match status" value="1"/>
</dbReference>
<dbReference type="AlphaFoldDB" id="A0A848GC98"/>
<name>A0A848GC98_9RHOO</name>
<dbReference type="Gene3D" id="2.130.10.10">
    <property type="entry name" value="YVTN repeat-like/Quinoprotein amine dehydrogenase"/>
    <property type="match status" value="1"/>
</dbReference>
<keyword evidence="4" id="KW-0378">Hydrolase</keyword>
<keyword evidence="5" id="KW-1185">Reference proteome</keyword>
<organism evidence="4 5">
    <name type="scientific">Zoogloea dura</name>
    <dbReference type="NCBI Taxonomy" id="2728840"/>
    <lineage>
        <taxon>Bacteria</taxon>
        <taxon>Pseudomonadati</taxon>
        <taxon>Pseudomonadota</taxon>
        <taxon>Betaproteobacteria</taxon>
        <taxon>Rhodocyclales</taxon>
        <taxon>Zoogloeaceae</taxon>
        <taxon>Zoogloea</taxon>
    </lineage>
</organism>
<evidence type="ECO:0000256" key="1">
    <source>
        <dbReference type="ARBA" id="ARBA00022531"/>
    </source>
</evidence>
<comment type="caution">
    <text evidence="4">The sequence shown here is derived from an EMBL/GenBank/DDBJ whole genome shotgun (WGS) entry which is preliminary data.</text>
</comment>
<feature type="domain" description="Photosynthesis system II assembly factor Ycf48/Hcf136-like" evidence="3">
    <location>
        <begin position="199"/>
        <end position="284"/>
    </location>
</feature>
<dbReference type="EMBL" id="JABBGA010000025">
    <property type="protein sequence ID" value="NML28366.1"/>
    <property type="molecule type" value="Genomic_DNA"/>
</dbReference>
<dbReference type="InterPro" id="IPR015943">
    <property type="entry name" value="WD40/YVTN_repeat-like_dom_sf"/>
</dbReference>
<dbReference type="Pfam" id="PF14870">
    <property type="entry name" value="PSII_BNR"/>
    <property type="match status" value="1"/>
</dbReference>
<evidence type="ECO:0000259" key="3">
    <source>
        <dbReference type="Pfam" id="PF14870"/>
    </source>
</evidence>
<evidence type="ECO:0000313" key="5">
    <source>
        <dbReference type="Proteomes" id="UP000580043"/>
    </source>
</evidence>
<gene>
    <name evidence="4" type="ORF">HHL15_21620</name>
</gene>
<dbReference type="PANTHER" id="PTHR47199">
    <property type="entry name" value="PHOTOSYSTEM II STABILITY/ASSEMBLY FACTOR HCF136, CHLOROPLASTIC"/>
    <property type="match status" value="1"/>
</dbReference>
<evidence type="ECO:0000313" key="4">
    <source>
        <dbReference type="EMBL" id="NML28366.1"/>
    </source>
</evidence>
<dbReference type="RefSeq" id="WP_169147889.1">
    <property type="nucleotide sequence ID" value="NZ_JABBGA010000025.1"/>
</dbReference>
<protein>
    <submittedName>
        <fullName evidence="4">Glycosyl hydrolase</fullName>
    </submittedName>
</protein>
<dbReference type="GO" id="GO:0016787">
    <property type="term" value="F:hydrolase activity"/>
    <property type="evidence" value="ECO:0007669"/>
    <property type="project" value="UniProtKB-KW"/>
</dbReference>
<keyword evidence="2" id="KW-0604">Photosystem II</keyword>
<keyword evidence="1" id="KW-0602">Photosynthesis</keyword>
<dbReference type="GO" id="GO:0015979">
    <property type="term" value="P:photosynthesis"/>
    <property type="evidence" value="ECO:0007669"/>
    <property type="project" value="UniProtKB-KW"/>
</dbReference>
<sequence>MSSRSSFITSLAPLCIIGGLLYAALYIKPAGGGTALEPPVIAPRDHFYAMVQAAAGQFWAVGNDGKVVLGDGRGRWQVQASGTRAHLQAVDAWDARHALAVGNEGTVLSTGDGGQTWVKVAAPVSATANKLMRVQALPEGQAVAVGEFNTVLLGSAYGRHWERLTPEQDVAWYGLAVRGSRITVAGEFGRLMQSDDLGRSWRAITTPTEAHLTAVAFADERRGVAVGLNGTVLLSEDGGRSWQAVGQGGEEHLYDVSWDGRRFVACGDRGLLLESVDGRAWKALDAALGEARNFLWFSRVVPGAEGLLLAGATLGVVHGDRFISLASEAAGTSGPASAAPR</sequence>